<keyword evidence="4 5" id="KW-0694">RNA-binding</keyword>
<evidence type="ECO:0000256" key="3">
    <source>
        <dbReference type="ARBA" id="ARBA00022801"/>
    </source>
</evidence>
<accession>A0A968G9Y1</accession>
<evidence type="ECO:0000256" key="7">
    <source>
        <dbReference type="SAM" id="Coils"/>
    </source>
</evidence>
<dbReference type="Pfam" id="PF01966">
    <property type="entry name" value="HD"/>
    <property type="match status" value="1"/>
</dbReference>
<keyword evidence="1 5" id="KW-0540">Nuclease</keyword>
<keyword evidence="5" id="KW-0812">Transmembrane</keyword>
<dbReference type="Pfam" id="PF12072">
    <property type="entry name" value="RNase_Y_N"/>
    <property type="match status" value="1"/>
</dbReference>
<sequence length="512" mass="57907">MNVLNVIVLILSLAFTFFLGWITRWFYAKMQASSAEQQTKHRITQELKDAENKRKELLLDAQSQIVNERKIQEKELREQRQELQKLESRLLGKEDNLERKMQSTEKKLHTLSQKEKRIEEKELELQQLVEQQHQELERIAGLSVEEAKSLLISAMEEEARRDARALLSKIEQETKETAEKKARDILVGSIQRLSAEVTSDITVTAVSLPNDEMKGRIIGREGRNIRTLETLTGVDIIIDDTPEVLVLSAYDPVRKAIAKATIERLVSDGRIHPTRIEEVVQKVTKEFNQLIFEEGDKAAFELGLTNLSNETLRVLGRLHFRSSYGQNVLAHSKEVSKIAGMIAAEVGANREVCKRAGLFHDVGKGVDTDGDGNHAEVGAELMKKLGEKEAVVHAIMAHHNDVEPSTPEAIIIQVADAISASRPGARRETLDSYIKRLEALEKIATSYQGVERAFAVQAGRELRILVNNEDISDDKMRLMGQQIATQIENELKYPGRIRVTLMRETRVVEYAK</sequence>
<feature type="coiled-coil region" evidence="7">
    <location>
        <begin position="33"/>
        <end position="176"/>
    </location>
</feature>
<dbReference type="EC" id="3.1.-.-" evidence="5 6"/>
<dbReference type="GO" id="GO:0003723">
    <property type="term" value="F:RNA binding"/>
    <property type="evidence" value="ECO:0007669"/>
    <property type="project" value="UniProtKB-UniRule"/>
</dbReference>
<dbReference type="PANTHER" id="PTHR12826">
    <property type="entry name" value="RIBONUCLEASE Y"/>
    <property type="match status" value="1"/>
</dbReference>
<reference evidence="9 10" key="1">
    <citation type="submission" date="2020-03" db="EMBL/GenBank/DDBJ databases">
        <title>Spirochaetal bacteria isolated from arthropods constitute a novel genus Entomospira genus novum within the order Spirochaetales.</title>
        <authorList>
            <person name="Grana-Miraglia L."/>
            <person name="Sikutova S."/>
            <person name="Fingerle V."/>
            <person name="Sing A."/>
            <person name="Castillo-Ramirez S."/>
            <person name="Margos G."/>
            <person name="Rudolf I."/>
        </authorList>
    </citation>
    <scope>NUCLEOTIDE SEQUENCE [LARGE SCALE GENOMIC DNA]</scope>
    <source>
        <strain evidence="9 10">BR193</strain>
    </source>
</reference>
<dbReference type="InterPro" id="IPR017705">
    <property type="entry name" value="Ribonuclease_Y"/>
</dbReference>
<evidence type="ECO:0000256" key="2">
    <source>
        <dbReference type="ARBA" id="ARBA00022759"/>
    </source>
</evidence>
<keyword evidence="5" id="KW-1133">Transmembrane helix</keyword>
<dbReference type="InterPro" id="IPR006674">
    <property type="entry name" value="HD_domain"/>
</dbReference>
<evidence type="ECO:0000256" key="4">
    <source>
        <dbReference type="ARBA" id="ARBA00022884"/>
    </source>
</evidence>
<comment type="caution">
    <text evidence="9">The sequence shown here is derived from an EMBL/GenBank/DDBJ whole genome shotgun (WGS) entry which is preliminary data.</text>
</comment>
<evidence type="ECO:0000259" key="8">
    <source>
        <dbReference type="PROSITE" id="PS51831"/>
    </source>
</evidence>
<dbReference type="GO" id="GO:0016787">
    <property type="term" value="F:hydrolase activity"/>
    <property type="evidence" value="ECO:0007669"/>
    <property type="project" value="UniProtKB-KW"/>
</dbReference>
<dbReference type="InterPro" id="IPR022711">
    <property type="entry name" value="RNase_Y_N"/>
</dbReference>
<dbReference type="SMART" id="SM00322">
    <property type="entry name" value="KH"/>
    <property type="match status" value="1"/>
</dbReference>
<keyword evidence="7" id="KW-0175">Coiled coil</keyword>
<dbReference type="GO" id="GO:0006402">
    <property type="term" value="P:mRNA catabolic process"/>
    <property type="evidence" value="ECO:0007669"/>
    <property type="project" value="UniProtKB-UniRule"/>
</dbReference>
<dbReference type="PROSITE" id="PS51831">
    <property type="entry name" value="HD"/>
    <property type="match status" value="1"/>
</dbReference>
<evidence type="ECO:0000313" key="10">
    <source>
        <dbReference type="Proteomes" id="UP000711995"/>
    </source>
</evidence>
<keyword evidence="2 5" id="KW-0255">Endonuclease</keyword>
<dbReference type="SUPFAM" id="SSF109604">
    <property type="entry name" value="HD-domain/PDEase-like"/>
    <property type="match status" value="1"/>
</dbReference>
<dbReference type="AlphaFoldDB" id="A0A968G9Y1"/>
<evidence type="ECO:0000313" key="9">
    <source>
        <dbReference type="EMBL" id="NIZ40731.1"/>
    </source>
</evidence>
<dbReference type="Pfam" id="PF00013">
    <property type="entry name" value="KH_1"/>
    <property type="match status" value="1"/>
</dbReference>
<feature type="transmembrane region" description="Helical" evidence="5">
    <location>
        <begin position="6"/>
        <end position="27"/>
    </location>
</feature>
<evidence type="ECO:0000256" key="6">
    <source>
        <dbReference type="NCBIfam" id="TIGR03319"/>
    </source>
</evidence>
<dbReference type="GO" id="GO:0004521">
    <property type="term" value="F:RNA endonuclease activity"/>
    <property type="evidence" value="ECO:0007669"/>
    <property type="project" value="UniProtKB-UniRule"/>
</dbReference>
<keyword evidence="10" id="KW-1185">Reference proteome</keyword>
<dbReference type="InterPro" id="IPR004088">
    <property type="entry name" value="KH_dom_type_1"/>
</dbReference>
<dbReference type="Gene3D" id="1.10.3210.10">
    <property type="entry name" value="Hypothetical protein af1432"/>
    <property type="match status" value="1"/>
</dbReference>
<keyword evidence="3 5" id="KW-0378">Hydrolase</keyword>
<dbReference type="CDD" id="cd00077">
    <property type="entry name" value="HDc"/>
    <property type="match status" value="1"/>
</dbReference>
<dbReference type="GO" id="GO:0005886">
    <property type="term" value="C:plasma membrane"/>
    <property type="evidence" value="ECO:0007669"/>
    <property type="project" value="UniProtKB-SubCell"/>
</dbReference>
<dbReference type="PROSITE" id="PS50084">
    <property type="entry name" value="KH_TYPE_1"/>
    <property type="match status" value="1"/>
</dbReference>
<comment type="similarity">
    <text evidence="5">Belongs to the RNase Y family.</text>
</comment>
<evidence type="ECO:0000256" key="1">
    <source>
        <dbReference type="ARBA" id="ARBA00022722"/>
    </source>
</evidence>
<name>A0A968G9Y1_9SPIO</name>
<keyword evidence="5" id="KW-1003">Cell membrane</keyword>
<organism evidence="9 10">
    <name type="scientific">Entomospira entomophila</name>
    <dbReference type="NCBI Taxonomy" id="2719988"/>
    <lineage>
        <taxon>Bacteria</taxon>
        <taxon>Pseudomonadati</taxon>
        <taxon>Spirochaetota</taxon>
        <taxon>Spirochaetia</taxon>
        <taxon>Spirochaetales</taxon>
        <taxon>Spirochaetaceae</taxon>
        <taxon>Entomospira</taxon>
    </lineage>
</organism>
<dbReference type="InterPro" id="IPR036612">
    <property type="entry name" value="KH_dom_type_1_sf"/>
</dbReference>
<dbReference type="InterPro" id="IPR006675">
    <property type="entry name" value="HDIG_dom"/>
</dbReference>
<dbReference type="Gene3D" id="3.30.1370.10">
    <property type="entry name" value="K Homology domain, type 1"/>
    <property type="match status" value="1"/>
</dbReference>
<protein>
    <recommendedName>
        <fullName evidence="5 6">Ribonuclease Y</fullName>
        <shortName evidence="5">RNase Y</shortName>
        <ecNumber evidence="5 6">3.1.-.-</ecNumber>
    </recommendedName>
</protein>
<dbReference type="RefSeq" id="WP_167700314.1">
    <property type="nucleotide sequence ID" value="NZ_CP118174.1"/>
</dbReference>
<dbReference type="NCBIfam" id="TIGR00277">
    <property type="entry name" value="HDIG"/>
    <property type="match status" value="1"/>
</dbReference>
<evidence type="ECO:0000256" key="5">
    <source>
        <dbReference type="HAMAP-Rule" id="MF_00335"/>
    </source>
</evidence>
<dbReference type="Proteomes" id="UP000711995">
    <property type="component" value="Unassembled WGS sequence"/>
</dbReference>
<dbReference type="HAMAP" id="MF_00335">
    <property type="entry name" value="RNase_Y"/>
    <property type="match status" value="1"/>
</dbReference>
<dbReference type="CDD" id="cd22431">
    <property type="entry name" value="KH-I_RNaseY"/>
    <property type="match status" value="1"/>
</dbReference>
<dbReference type="NCBIfam" id="TIGR03319">
    <property type="entry name" value="RNase_Y"/>
    <property type="match status" value="1"/>
</dbReference>
<dbReference type="PANTHER" id="PTHR12826:SF15">
    <property type="entry name" value="RIBONUCLEASE Y"/>
    <property type="match status" value="1"/>
</dbReference>
<comment type="function">
    <text evidence="5">Endoribonuclease that initiates mRNA decay.</text>
</comment>
<gene>
    <name evidence="5 9" type="primary">rny</name>
    <name evidence="9" type="ORF">HCT14_04305</name>
</gene>
<keyword evidence="5" id="KW-0472">Membrane</keyword>
<dbReference type="EMBL" id="JAATLJ010000001">
    <property type="protein sequence ID" value="NIZ40731.1"/>
    <property type="molecule type" value="Genomic_DNA"/>
</dbReference>
<dbReference type="InterPro" id="IPR004087">
    <property type="entry name" value="KH_dom"/>
</dbReference>
<comment type="subcellular location">
    <subcellularLocation>
        <location evidence="5">Cell membrane</location>
        <topology evidence="5">Single-pass membrane protein</topology>
    </subcellularLocation>
</comment>
<dbReference type="InterPro" id="IPR003607">
    <property type="entry name" value="HD/PDEase_dom"/>
</dbReference>
<dbReference type="SUPFAM" id="SSF54791">
    <property type="entry name" value="Eukaryotic type KH-domain (KH-domain type I)"/>
    <property type="match status" value="1"/>
</dbReference>
<feature type="domain" description="HD" evidence="8">
    <location>
        <begin position="328"/>
        <end position="421"/>
    </location>
</feature>
<proteinExistence type="inferred from homology"/>
<dbReference type="SMART" id="SM00471">
    <property type="entry name" value="HDc"/>
    <property type="match status" value="1"/>
</dbReference>